<feature type="transmembrane region" description="Helical" evidence="1">
    <location>
        <begin position="177"/>
        <end position="195"/>
    </location>
</feature>
<dbReference type="OrthoDB" id="401337at2"/>
<sequence>MFKYMRLQLFLVSKKISTYIVPVVFAVAFFLMMGIPIIIAKSEGATSALVGSSLLNNPLMLMLPFIISALFVAIKALNIFKDSEEDGTELLIVSKPITRLRIVLGKFASLYTLIFLFSIFAFVIVALISLIDSNATSVQRFEYAASIAFGTFIIQVLLSSIIVFFASVLGKIGTMTLSILIPLILSITSVVLIPLSGATLSSGGGEYTYEYVKQDKSGNFKVEKMYGYRKDRDYSQDRIDKHEKTWYKSAAYFDVWTQLSSFYSIFHTGELSPNSLSNWRRTDKVQKISELVDPHTIYKDAATGNIYQLTFLEKGYTTTPAENLKSLNYAKDIYPLVSKDVAQKLDSLTAPLNDDYVLPEITQIINQSNHGHKIASAEARIVSMYVLMNLLNEHKLKNSLSEIVQSGNLRSINSGFITNIYDKEHDEYVIIEGKHYIPKALLYFLWIAITLGVGGLVMLRYIRRDFK</sequence>
<proteinExistence type="predicted"/>
<feature type="transmembrane region" description="Helical" evidence="1">
    <location>
        <begin position="440"/>
        <end position="462"/>
    </location>
</feature>
<comment type="caution">
    <text evidence="2">The sequence shown here is derived from an EMBL/GenBank/DDBJ whole genome shotgun (WGS) entry which is preliminary data.</text>
</comment>
<gene>
    <name evidence="2" type="ORF">C4B25_01545</name>
</gene>
<evidence type="ECO:0000313" key="3">
    <source>
        <dbReference type="Proteomes" id="UP000291072"/>
    </source>
</evidence>
<organism evidence="2 3">
    <name type="scientific">Mycoplasma todarodis</name>
    <dbReference type="NCBI Taxonomy" id="1937191"/>
    <lineage>
        <taxon>Bacteria</taxon>
        <taxon>Bacillati</taxon>
        <taxon>Mycoplasmatota</taxon>
        <taxon>Mollicutes</taxon>
        <taxon>Mycoplasmataceae</taxon>
        <taxon>Mycoplasma</taxon>
    </lineage>
</organism>
<dbReference type="EMBL" id="PSZP01000007">
    <property type="protein sequence ID" value="TCG11451.1"/>
    <property type="molecule type" value="Genomic_DNA"/>
</dbReference>
<feature type="transmembrane region" description="Helical" evidence="1">
    <location>
        <begin position="59"/>
        <end position="80"/>
    </location>
</feature>
<feature type="transmembrane region" description="Helical" evidence="1">
    <location>
        <begin position="143"/>
        <end position="165"/>
    </location>
</feature>
<feature type="transmembrane region" description="Helical" evidence="1">
    <location>
        <begin position="108"/>
        <end position="131"/>
    </location>
</feature>
<keyword evidence="3" id="KW-1185">Reference proteome</keyword>
<dbReference type="AlphaFoldDB" id="A0A4R0XWT7"/>
<keyword evidence="1" id="KW-0812">Transmembrane</keyword>
<feature type="transmembrane region" description="Helical" evidence="1">
    <location>
        <begin position="20"/>
        <end position="39"/>
    </location>
</feature>
<dbReference type="Proteomes" id="UP000291072">
    <property type="component" value="Unassembled WGS sequence"/>
</dbReference>
<accession>A0A4R0XWT7</accession>
<dbReference type="RefSeq" id="WP_131613304.1">
    <property type="nucleotide sequence ID" value="NZ_PSZP01000007.1"/>
</dbReference>
<reference evidence="2 3" key="1">
    <citation type="submission" date="2018-02" db="EMBL/GenBank/DDBJ databases">
        <title>Mycoplasma marinum and Mycoplasma todarodis sp. nov., moderately halophilic and psychrotolerant mycoplasmas isolated from cephalopods.</title>
        <authorList>
            <person name="Viver T."/>
        </authorList>
    </citation>
    <scope>NUCLEOTIDE SEQUENCE [LARGE SCALE GENOMIC DNA]</scope>
    <source>
        <strain evidence="2 3">5H</strain>
    </source>
</reference>
<evidence type="ECO:0000256" key="1">
    <source>
        <dbReference type="SAM" id="Phobius"/>
    </source>
</evidence>
<keyword evidence="1" id="KW-1133">Transmembrane helix</keyword>
<protein>
    <recommendedName>
        <fullName evidence="4">ABC transporter permease</fullName>
    </recommendedName>
</protein>
<evidence type="ECO:0008006" key="4">
    <source>
        <dbReference type="Google" id="ProtNLM"/>
    </source>
</evidence>
<name>A0A4R0XWT7_9MOLU</name>
<evidence type="ECO:0000313" key="2">
    <source>
        <dbReference type="EMBL" id="TCG11451.1"/>
    </source>
</evidence>
<keyword evidence="1" id="KW-0472">Membrane</keyword>